<comment type="caution">
    <text evidence="1">The sequence shown here is derived from an EMBL/GenBank/DDBJ whole genome shotgun (WGS) entry which is preliminary data.</text>
</comment>
<evidence type="ECO:0000313" key="2">
    <source>
        <dbReference type="Proteomes" id="UP000594638"/>
    </source>
</evidence>
<evidence type="ECO:0000313" key="1">
    <source>
        <dbReference type="EMBL" id="CAA2934196.1"/>
    </source>
</evidence>
<dbReference type="Proteomes" id="UP000594638">
    <property type="component" value="Unassembled WGS sequence"/>
</dbReference>
<organism evidence="1 2">
    <name type="scientific">Olea europaea subsp. europaea</name>
    <dbReference type="NCBI Taxonomy" id="158383"/>
    <lineage>
        <taxon>Eukaryota</taxon>
        <taxon>Viridiplantae</taxon>
        <taxon>Streptophyta</taxon>
        <taxon>Embryophyta</taxon>
        <taxon>Tracheophyta</taxon>
        <taxon>Spermatophyta</taxon>
        <taxon>Magnoliopsida</taxon>
        <taxon>eudicotyledons</taxon>
        <taxon>Gunneridae</taxon>
        <taxon>Pentapetalae</taxon>
        <taxon>asterids</taxon>
        <taxon>lamiids</taxon>
        <taxon>Lamiales</taxon>
        <taxon>Oleaceae</taxon>
        <taxon>Oleeae</taxon>
        <taxon>Olea</taxon>
    </lineage>
</organism>
<keyword evidence="2" id="KW-1185">Reference proteome</keyword>
<reference evidence="1 2" key="1">
    <citation type="submission" date="2019-12" db="EMBL/GenBank/DDBJ databases">
        <authorList>
            <person name="Alioto T."/>
            <person name="Alioto T."/>
            <person name="Gomez Garrido J."/>
        </authorList>
    </citation>
    <scope>NUCLEOTIDE SEQUENCE [LARGE SCALE GENOMIC DNA]</scope>
</reference>
<gene>
    <name evidence="1" type="ORF">OLEA9_A102729</name>
</gene>
<accession>A0A8S0P8H5</accession>
<name>A0A8S0P8H5_OLEEU</name>
<dbReference type="AlphaFoldDB" id="A0A8S0P8H5"/>
<dbReference type="Gramene" id="OE9A102729T1">
    <property type="protein sequence ID" value="OE9A102729C1"/>
    <property type="gene ID" value="OE9A102729"/>
</dbReference>
<dbReference type="EMBL" id="CACTIH010000011">
    <property type="protein sequence ID" value="CAA2934196.1"/>
    <property type="molecule type" value="Genomic_DNA"/>
</dbReference>
<sequence>MPSIHLDLTPALCIAQLALEKPTTFHRSCLNSWTTDVVAPADVDVEVEVDFGEGERMWAELGFVMGWE</sequence>
<protein>
    <submittedName>
        <fullName evidence="1">Uncharacterized protein</fullName>
    </submittedName>
</protein>
<proteinExistence type="predicted"/>